<evidence type="ECO:0000256" key="1">
    <source>
        <dbReference type="SAM" id="Phobius"/>
    </source>
</evidence>
<dbReference type="STRING" id="448385.sce6646"/>
<dbReference type="Pfam" id="PF14087">
    <property type="entry name" value="DUF4267"/>
    <property type="match status" value="1"/>
</dbReference>
<feature type="transmembrane region" description="Helical" evidence="1">
    <location>
        <begin position="49"/>
        <end position="72"/>
    </location>
</feature>
<dbReference type="Proteomes" id="UP000002139">
    <property type="component" value="Chromosome"/>
</dbReference>
<keyword evidence="1" id="KW-0472">Membrane</keyword>
<keyword evidence="1" id="KW-1133">Transmembrane helix</keyword>
<dbReference type="HOGENOM" id="CLU_1577493_0_0_7"/>
<dbReference type="InterPro" id="IPR025363">
    <property type="entry name" value="DUF4267"/>
</dbReference>
<feature type="transmembrane region" description="Helical" evidence="1">
    <location>
        <begin position="78"/>
        <end position="97"/>
    </location>
</feature>
<evidence type="ECO:0008006" key="4">
    <source>
        <dbReference type="Google" id="ProtNLM"/>
    </source>
</evidence>
<keyword evidence="1" id="KW-0812">Transmembrane</keyword>
<evidence type="ECO:0000313" key="2">
    <source>
        <dbReference type="EMBL" id="CAN96815.1"/>
    </source>
</evidence>
<evidence type="ECO:0000313" key="3">
    <source>
        <dbReference type="Proteomes" id="UP000002139"/>
    </source>
</evidence>
<protein>
    <recommendedName>
        <fullName evidence="4">DUF4267 domain-containing protein</fullName>
    </recommendedName>
</protein>
<dbReference type="EMBL" id="AM746676">
    <property type="protein sequence ID" value="CAN96815.1"/>
    <property type="molecule type" value="Genomic_DNA"/>
</dbReference>
<keyword evidence="3" id="KW-1185">Reference proteome</keyword>
<gene>
    <name evidence="2" type="ordered locus">sce6646</name>
</gene>
<name>A9GPX3_SORC5</name>
<proteinExistence type="predicted"/>
<feature type="transmembrane region" description="Helical" evidence="1">
    <location>
        <begin position="145"/>
        <end position="165"/>
    </location>
</feature>
<feature type="transmembrane region" description="Helical" evidence="1">
    <location>
        <begin position="117"/>
        <end position="139"/>
    </location>
</feature>
<organism evidence="2 3">
    <name type="scientific">Sorangium cellulosum (strain So ce56)</name>
    <name type="common">Polyangium cellulosum (strain So ce56)</name>
    <dbReference type="NCBI Taxonomy" id="448385"/>
    <lineage>
        <taxon>Bacteria</taxon>
        <taxon>Pseudomonadati</taxon>
        <taxon>Myxococcota</taxon>
        <taxon>Polyangia</taxon>
        <taxon>Polyangiales</taxon>
        <taxon>Polyangiaceae</taxon>
        <taxon>Sorangium</taxon>
    </lineage>
</organism>
<dbReference type="AlphaFoldDB" id="A9GPX3"/>
<dbReference type="KEGG" id="scl:sce6646"/>
<accession>A9GPX3</accession>
<reference evidence="2 3" key="1">
    <citation type="journal article" date="2007" name="Nat. Biotechnol.">
        <title>Complete genome sequence of the myxobacterium Sorangium cellulosum.</title>
        <authorList>
            <person name="Schneiker S."/>
            <person name="Perlova O."/>
            <person name="Kaiser O."/>
            <person name="Gerth K."/>
            <person name="Alici A."/>
            <person name="Altmeyer M.O."/>
            <person name="Bartels D."/>
            <person name="Bekel T."/>
            <person name="Beyer S."/>
            <person name="Bode E."/>
            <person name="Bode H.B."/>
            <person name="Bolten C.J."/>
            <person name="Choudhuri J.V."/>
            <person name="Doss S."/>
            <person name="Elnakady Y.A."/>
            <person name="Frank B."/>
            <person name="Gaigalat L."/>
            <person name="Goesmann A."/>
            <person name="Groeger C."/>
            <person name="Gross F."/>
            <person name="Jelsbak L."/>
            <person name="Jelsbak L."/>
            <person name="Kalinowski J."/>
            <person name="Kegler C."/>
            <person name="Knauber T."/>
            <person name="Konietzny S."/>
            <person name="Kopp M."/>
            <person name="Krause L."/>
            <person name="Krug D."/>
            <person name="Linke B."/>
            <person name="Mahmud T."/>
            <person name="Martinez-Arias R."/>
            <person name="McHardy A.C."/>
            <person name="Merai M."/>
            <person name="Meyer F."/>
            <person name="Mormann S."/>
            <person name="Munoz-Dorado J."/>
            <person name="Perez J."/>
            <person name="Pradella S."/>
            <person name="Rachid S."/>
            <person name="Raddatz G."/>
            <person name="Rosenau F."/>
            <person name="Rueckert C."/>
            <person name="Sasse F."/>
            <person name="Scharfe M."/>
            <person name="Schuster S.C."/>
            <person name="Suen G."/>
            <person name="Treuner-Lange A."/>
            <person name="Velicer G.J."/>
            <person name="Vorholter F.-J."/>
            <person name="Weissman K.J."/>
            <person name="Welch R.D."/>
            <person name="Wenzel S.C."/>
            <person name="Whitworth D.E."/>
            <person name="Wilhelm S."/>
            <person name="Wittmann C."/>
            <person name="Bloecker H."/>
            <person name="Puehler A."/>
            <person name="Mueller R."/>
        </authorList>
    </citation>
    <scope>NUCLEOTIDE SEQUENCE [LARGE SCALE GENOMIC DNA]</scope>
    <source>
        <strain evidence="3">So ce56</strain>
    </source>
</reference>
<sequence length="169" mass="17071">MIHSARNVSVWGHSLRAPAIAGASAESYIQPMNDAAIAPSASSLPSRRLGGAGIATLLTGLTLCFIGARFLVVPGAAAAGFGVPLAGLAAYAVAKGARDLSFGALLIAVTLLGERRAAALTLLLGSVIPVVDGAIVLAWRGAHPGYLAMHWGTAVLCVALGALQLRRRA</sequence>